<dbReference type="EMBL" id="CAFBMK010000018">
    <property type="protein sequence ID" value="CAB4900553.1"/>
    <property type="molecule type" value="Genomic_DNA"/>
</dbReference>
<reference evidence="1" key="1">
    <citation type="submission" date="2020-05" db="EMBL/GenBank/DDBJ databases">
        <authorList>
            <person name="Chiriac C."/>
            <person name="Salcher M."/>
            <person name="Ghai R."/>
            <person name="Kavagutti S V."/>
        </authorList>
    </citation>
    <scope>NUCLEOTIDE SEQUENCE</scope>
</reference>
<proteinExistence type="predicted"/>
<protein>
    <submittedName>
        <fullName evidence="1">Unannotated protein</fullName>
    </submittedName>
</protein>
<sequence>MSTIAPASHELGAPLTGNPHVCEVCLRHPRETCPRCRSHLGAISRLRTAGHDDAAIATRLHITLERLHALDEYTEDAKEIDALRYSTVPVQQLQAMIARRRDHDPAFSFEEIARSSGIGEGHQLDRVVGLRDRGPRQQSKRRNTTIHCDDAGRIARALGALPAEVDS</sequence>
<gene>
    <name evidence="1" type="ORF">UFOPK3564_00545</name>
</gene>
<name>A0A6J7G922_9ZZZZ</name>
<evidence type="ECO:0000313" key="1">
    <source>
        <dbReference type="EMBL" id="CAB4900553.1"/>
    </source>
</evidence>
<organism evidence="1">
    <name type="scientific">freshwater metagenome</name>
    <dbReference type="NCBI Taxonomy" id="449393"/>
    <lineage>
        <taxon>unclassified sequences</taxon>
        <taxon>metagenomes</taxon>
        <taxon>ecological metagenomes</taxon>
    </lineage>
</organism>
<accession>A0A6J7G922</accession>
<dbReference type="AlphaFoldDB" id="A0A6J7G922"/>